<evidence type="ECO:0000313" key="2">
    <source>
        <dbReference type="EMBL" id="SAL95435.1"/>
    </source>
</evidence>
<dbReference type="AlphaFoldDB" id="A0A163IUN5"/>
<reference evidence="2" key="1">
    <citation type="submission" date="2016-04" db="EMBL/GenBank/DDBJ databases">
        <authorList>
            <person name="Evans L.H."/>
            <person name="Alamgir A."/>
            <person name="Owens N."/>
            <person name="Weber N.D."/>
            <person name="Virtaneva K."/>
            <person name="Barbian K."/>
            <person name="Babar A."/>
            <person name="Rosenke K."/>
        </authorList>
    </citation>
    <scope>NUCLEOTIDE SEQUENCE [LARGE SCALE GENOMIC DNA]</scope>
    <source>
        <strain evidence="2">CBS 101.48</strain>
    </source>
</reference>
<evidence type="ECO:0000256" key="1">
    <source>
        <dbReference type="SAM" id="MobiDB-lite"/>
    </source>
</evidence>
<feature type="region of interest" description="Disordered" evidence="1">
    <location>
        <begin position="376"/>
        <end position="503"/>
    </location>
</feature>
<feature type="compositionally biased region" description="Polar residues" evidence="1">
    <location>
        <begin position="439"/>
        <end position="451"/>
    </location>
</feature>
<feature type="compositionally biased region" description="Acidic residues" evidence="1">
    <location>
        <begin position="376"/>
        <end position="388"/>
    </location>
</feature>
<feature type="compositionally biased region" description="Acidic residues" evidence="1">
    <location>
        <begin position="427"/>
        <end position="438"/>
    </location>
</feature>
<dbReference type="PANTHER" id="PTHR13318">
    <property type="entry name" value="PARTNER OF PAIRED, ISOFORM B-RELATED"/>
    <property type="match status" value="1"/>
</dbReference>
<dbReference type="Proteomes" id="UP000078561">
    <property type="component" value="Unassembled WGS sequence"/>
</dbReference>
<evidence type="ECO:0008006" key="4">
    <source>
        <dbReference type="Google" id="ProtNLM"/>
    </source>
</evidence>
<evidence type="ECO:0000313" key="3">
    <source>
        <dbReference type="Proteomes" id="UP000078561"/>
    </source>
</evidence>
<name>A0A163IUN5_ABSGL</name>
<organism evidence="2">
    <name type="scientific">Absidia glauca</name>
    <name type="common">Pin mould</name>
    <dbReference type="NCBI Taxonomy" id="4829"/>
    <lineage>
        <taxon>Eukaryota</taxon>
        <taxon>Fungi</taxon>
        <taxon>Fungi incertae sedis</taxon>
        <taxon>Mucoromycota</taxon>
        <taxon>Mucoromycotina</taxon>
        <taxon>Mucoromycetes</taxon>
        <taxon>Mucorales</taxon>
        <taxon>Cunninghamellaceae</taxon>
        <taxon>Absidia</taxon>
    </lineage>
</organism>
<feature type="compositionally biased region" description="Acidic residues" evidence="1">
    <location>
        <begin position="405"/>
        <end position="417"/>
    </location>
</feature>
<dbReference type="GO" id="GO:0031146">
    <property type="term" value="P:SCF-dependent proteasomal ubiquitin-dependent protein catabolic process"/>
    <property type="evidence" value="ECO:0007669"/>
    <property type="project" value="TreeGrafter"/>
</dbReference>
<dbReference type="GO" id="GO:0019005">
    <property type="term" value="C:SCF ubiquitin ligase complex"/>
    <property type="evidence" value="ECO:0007669"/>
    <property type="project" value="TreeGrafter"/>
</dbReference>
<gene>
    <name evidence="2" type="primary">ABSGL_00764.1 scaffold 958</name>
</gene>
<keyword evidence="3" id="KW-1185">Reference proteome</keyword>
<protein>
    <recommendedName>
        <fullName evidence="4">F-box domain-containing protein</fullName>
    </recommendedName>
</protein>
<dbReference type="STRING" id="4829.A0A163IUN5"/>
<sequence length="503" mass="58112">MQIHFGQFPLEVLTVILGKVDSRRDKYECTLLNKHFYKVMCRKLWQAPMQLDATHELEKAPQPMVRRLLADRTLNHPLRSTHLGHYVRKIRFNVLNLVDTMMLCLTMMPFLESLHLDSLSYVEDETIYHITVICPRIKVLKLAALQITDQALVTIGENCRLQSLEVRECHRLTPSFLSGVRNSGIRKLSLMYVSDLTVEETARDICCMDRLTHLRLEGCYDIRNDFLQRLRTKTSPNDPHFPLPRLLFFTLNLHDFGLSVSPVNLFEFANVHPALYQLSASMSMVMEPILTMIADVAPLLHELTLHGSCHVSSAEVRNFIRRCKRLEYLVLWYCRLPARCFPEAQRLYDPAFPHFRLRAAELAKIRNNTHIDFSAEDDELRPSDEEEAWTLAPLPRTGGQVPDLDISDDDNSDFDDNDSNHNSDINGENEPDDDDSLEQNDNAVNNRNQDGNAENNRNQDDNAENNRNHDDNAENNRNQDDNVENNRNQDDNTETDHNQPGRQ</sequence>
<dbReference type="EMBL" id="LT550334">
    <property type="protein sequence ID" value="SAL95435.1"/>
    <property type="molecule type" value="Genomic_DNA"/>
</dbReference>
<dbReference type="OrthoDB" id="550575at2759"/>
<accession>A0A163IUN5</accession>
<dbReference type="InterPro" id="IPR032675">
    <property type="entry name" value="LRR_dom_sf"/>
</dbReference>
<dbReference type="SUPFAM" id="SSF52047">
    <property type="entry name" value="RNI-like"/>
    <property type="match status" value="1"/>
</dbReference>
<dbReference type="Gene3D" id="3.80.10.10">
    <property type="entry name" value="Ribonuclease Inhibitor"/>
    <property type="match status" value="1"/>
</dbReference>
<dbReference type="InParanoid" id="A0A163IUN5"/>
<feature type="compositionally biased region" description="Basic and acidic residues" evidence="1">
    <location>
        <begin position="457"/>
        <end position="480"/>
    </location>
</feature>
<proteinExistence type="predicted"/>
<feature type="compositionally biased region" description="Basic and acidic residues" evidence="1">
    <location>
        <begin position="487"/>
        <end position="503"/>
    </location>
</feature>